<feature type="region of interest" description="Disordered" evidence="1">
    <location>
        <begin position="475"/>
        <end position="498"/>
    </location>
</feature>
<evidence type="ECO:0000256" key="1">
    <source>
        <dbReference type="SAM" id="MobiDB-lite"/>
    </source>
</evidence>
<reference evidence="2" key="1">
    <citation type="submission" date="2020-06" db="EMBL/GenBank/DDBJ databases">
        <authorList>
            <person name="Li T."/>
            <person name="Hu X."/>
            <person name="Zhang T."/>
            <person name="Song X."/>
            <person name="Zhang H."/>
            <person name="Dai N."/>
            <person name="Sheng W."/>
            <person name="Hou X."/>
            <person name="Wei L."/>
        </authorList>
    </citation>
    <scope>NUCLEOTIDE SEQUENCE</scope>
    <source>
        <strain evidence="2">G02</strain>
        <tissue evidence="2">Leaf</tissue>
    </source>
</reference>
<accession>A0AAW2MEW5</accession>
<sequence>MGSAEGFVGSGSVEVGEVRRQVEGACSSGAPRDENRVVTTSLRAVWSKSPDSELSTEGRESSRLQDDETSKEHGFTLGNAKSHLILALKAEVLLQKCSKLKKSSSRCAKRPVMVQMEVSKSKVGLHVVNEVSNALASSPANYHISVVISALQRFWGAQNFSKHALRVFLSSFVIEKTQVFKQKNSYNCRRGDKRNSKVHKNRCDSFSLKDGLVVFNSAAVGNNFCGIYGLKSELTDITKYVNELSLDELLCGRYDYSSIAKDKGKSVSNSNSNFLQSYRKACSILQDQKVHQTQKCAEINSSFIQQVSTGSMMTGSATDQIDFNRGESLTAELPSSDKVKESGDEIKLSKSVSDSPLYLPKDILERLTLPLPKDLDSLLSDAHKTTSSSKSCDPRLGKTLFQQTGLPSFPWSHSFSGHSKLGADSVKLSTSRTMCNARWFKVKSSSTPQKDPVSSVWDIESLTFDQNLVPKVNLTSGSPENQTASVERVLSSSGASSTSRVPEELEKCHVSTLIPSGFQCLQYTRFSYSVFTDDLTMTMIAPRYSHQDLFGYLCLFLALELQLNRTFILMQIFQYSLTDYISSFVFSYWWMILDEHSPTYAAAKMLCDMATSSLKENLCTRVKLLKKPPQMAKKAWKSKASEKPTKLFDTPKSTRRPHNPVKVGGVGSPLKKLRLSTDVKHACIGHTDSVKRETLHWSARMPPTSPSTTKLFRGTSSGIDSYSINLVNKSYMMKPTRGA</sequence>
<reference evidence="2" key="2">
    <citation type="journal article" date="2024" name="Plant">
        <title>Genomic evolution and insights into agronomic trait innovations of Sesamum species.</title>
        <authorList>
            <person name="Miao H."/>
            <person name="Wang L."/>
            <person name="Qu L."/>
            <person name="Liu H."/>
            <person name="Sun Y."/>
            <person name="Le M."/>
            <person name="Wang Q."/>
            <person name="Wei S."/>
            <person name="Zheng Y."/>
            <person name="Lin W."/>
            <person name="Duan Y."/>
            <person name="Cao H."/>
            <person name="Xiong S."/>
            <person name="Wang X."/>
            <person name="Wei L."/>
            <person name="Li C."/>
            <person name="Ma Q."/>
            <person name="Ju M."/>
            <person name="Zhao R."/>
            <person name="Li G."/>
            <person name="Mu C."/>
            <person name="Tian Q."/>
            <person name="Mei H."/>
            <person name="Zhang T."/>
            <person name="Gao T."/>
            <person name="Zhang H."/>
        </authorList>
    </citation>
    <scope>NUCLEOTIDE SEQUENCE</scope>
    <source>
        <strain evidence="2">G02</strain>
    </source>
</reference>
<proteinExistence type="predicted"/>
<organism evidence="2">
    <name type="scientific">Sesamum radiatum</name>
    <name type="common">Black benniseed</name>
    <dbReference type="NCBI Taxonomy" id="300843"/>
    <lineage>
        <taxon>Eukaryota</taxon>
        <taxon>Viridiplantae</taxon>
        <taxon>Streptophyta</taxon>
        <taxon>Embryophyta</taxon>
        <taxon>Tracheophyta</taxon>
        <taxon>Spermatophyta</taxon>
        <taxon>Magnoliopsida</taxon>
        <taxon>eudicotyledons</taxon>
        <taxon>Gunneridae</taxon>
        <taxon>Pentapetalae</taxon>
        <taxon>asterids</taxon>
        <taxon>lamiids</taxon>
        <taxon>Lamiales</taxon>
        <taxon>Pedaliaceae</taxon>
        <taxon>Sesamum</taxon>
    </lineage>
</organism>
<gene>
    <name evidence="2" type="ORF">Sradi_4988400</name>
</gene>
<dbReference type="EMBL" id="JACGWJ010000022">
    <property type="protein sequence ID" value="KAL0330017.1"/>
    <property type="molecule type" value="Genomic_DNA"/>
</dbReference>
<dbReference type="PANTHER" id="PTHR36723:SF1">
    <property type="entry name" value="F22C12.19"/>
    <property type="match status" value="1"/>
</dbReference>
<evidence type="ECO:0000313" key="2">
    <source>
        <dbReference type="EMBL" id="KAL0330017.1"/>
    </source>
</evidence>
<feature type="compositionally biased region" description="Basic and acidic residues" evidence="1">
    <location>
        <begin position="56"/>
        <end position="73"/>
    </location>
</feature>
<feature type="region of interest" description="Disordered" evidence="1">
    <location>
        <begin position="635"/>
        <end position="667"/>
    </location>
</feature>
<dbReference type="PANTHER" id="PTHR36723">
    <property type="entry name" value="F22C12.19"/>
    <property type="match status" value="1"/>
</dbReference>
<feature type="region of interest" description="Disordered" evidence="1">
    <location>
        <begin position="23"/>
        <end position="73"/>
    </location>
</feature>
<dbReference type="AlphaFoldDB" id="A0AAW2MEW5"/>
<name>A0AAW2MEW5_SESRA</name>
<comment type="caution">
    <text evidence="2">The sequence shown here is derived from an EMBL/GenBank/DDBJ whole genome shotgun (WGS) entry which is preliminary data.</text>
</comment>
<protein>
    <submittedName>
        <fullName evidence="2">Uncharacterized protein</fullName>
    </submittedName>
</protein>